<evidence type="ECO:0000313" key="6">
    <source>
        <dbReference type="Proteomes" id="UP001138802"/>
    </source>
</evidence>
<dbReference type="GO" id="GO:0016757">
    <property type="term" value="F:glycosyltransferase activity"/>
    <property type="evidence" value="ECO:0007669"/>
    <property type="project" value="UniProtKB-KW"/>
</dbReference>
<comment type="caution">
    <text evidence="5">The sequence shown here is derived from an EMBL/GenBank/DDBJ whole genome shotgun (WGS) entry which is preliminary data.</text>
</comment>
<keyword evidence="2" id="KW-0328">Glycosyltransferase</keyword>
<sequence length="280" mass="32175">MMPIPKLSVIMPSYNSEATIELAIESVINQSFKDWELIVVDDGSTDMTRDKLHHHASLDKRIKVHHHKHQGRGYARNKCLAHVRGELVGICDSDDLSCPSRFQKQIEYLERHPYVGVLGGQACGFTGNSVPDQGRLISWPPNSNDIHKAFNRRRMGIANCTAVIRTKLFKEHGGYCEELHRAQDYEFFARLNSKGVEMSSLTEVLVFYKSNHPIPAYNYFRENYLYTEYANYVLSGGTLSFKRFSQTARARWGRSFLLVSYVKFFLLMTKRQFSTGLCQC</sequence>
<keyword evidence="6" id="KW-1185">Reference proteome</keyword>
<dbReference type="InterPro" id="IPR050834">
    <property type="entry name" value="Glycosyltransf_2"/>
</dbReference>
<comment type="similarity">
    <text evidence="1">Belongs to the glycosyltransferase 2 family.</text>
</comment>
<proteinExistence type="inferred from homology"/>
<dbReference type="AlphaFoldDB" id="A0A9X1B8U9"/>
<feature type="domain" description="Glycosyltransferase 2-like" evidence="4">
    <location>
        <begin position="8"/>
        <end position="171"/>
    </location>
</feature>
<evidence type="ECO:0000256" key="3">
    <source>
        <dbReference type="ARBA" id="ARBA00022679"/>
    </source>
</evidence>
<evidence type="ECO:0000256" key="2">
    <source>
        <dbReference type="ARBA" id="ARBA00022676"/>
    </source>
</evidence>
<dbReference type="PANTHER" id="PTHR43685:SF5">
    <property type="entry name" value="GLYCOSYLTRANSFERASE EPSE-RELATED"/>
    <property type="match status" value="1"/>
</dbReference>
<organism evidence="5 6">
    <name type="scientific">Thiocapsa imhoffii</name>
    <dbReference type="NCBI Taxonomy" id="382777"/>
    <lineage>
        <taxon>Bacteria</taxon>
        <taxon>Pseudomonadati</taxon>
        <taxon>Pseudomonadota</taxon>
        <taxon>Gammaproteobacteria</taxon>
        <taxon>Chromatiales</taxon>
        <taxon>Chromatiaceae</taxon>
        <taxon>Thiocapsa</taxon>
    </lineage>
</organism>
<evidence type="ECO:0000259" key="4">
    <source>
        <dbReference type="Pfam" id="PF00535"/>
    </source>
</evidence>
<accession>A0A9X1B8U9</accession>
<gene>
    <name evidence="5" type="ORF">CKO25_11610</name>
</gene>
<evidence type="ECO:0000256" key="1">
    <source>
        <dbReference type="ARBA" id="ARBA00006739"/>
    </source>
</evidence>
<keyword evidence="3" id="KW-0808">Transferase</keyword>
<reference evidence="5 6" key="1">
    <citation type="journal article" date="2020" name="Microorganisms">
        <title>Osmotic Adaptation and Compatible Solute Biosynthesis of Phototrophic Bacteria as Revealed from Genome Analyses.</title>
        <authorList>
            <person name="Imhoff J.F."/>
            <person name="Rahn T."/>
            <person name="Kunzel S."/>
            <person name="Keller A."/>
            <person name="Neulinger S.C."/>
        </authorList>
    </citation>
    <scope>NUCLEOTIDE SEQUENCE [LARGE SCALE GENOMIC DNA]</scope>
    <source>
        <strain evidence="5 6">DSM 21303</strain>
    </source>
</reference>
<dbReference type="Proteomes" id="UP001138802">
    <property type="component" value="Unassembled WGS sequence"/>
</dbReference>
<dbReference type="InterPro" id="IPR029044">
    <property type="entry name" value="Nucleotide-diphossugar_trans"/>
</dbReference>
<dbReference type="EMBL" id="NRSD01000011">
    <property type="protein sequence ID" value="MBK1645274.1"/>
    <property type="molecule type" value="Genomic_DNA"/>
</dbReference>
<dbReference type="SUPFAM" id="SSF53448">
    <property type="entry name" value="Nucleotide-diphospho-sugar transferases"/>
    <property type="match status" value="1"/>
</dbReference>
<dbReference type="Pfam" id="PF00535">
    <property type="entry name" value="Glycos_transf_2"/>
    <property type="match status" value="1"/>
</dbReference>
<dbReference type="RefSeq" id="WP_200388085.1">
    <property type="nucleotide sequence ID" value="NZ_NRSD01000011.1"/>
</dbReference>
<dbReference type="InterPro" id="IPR001173">
    <property type="entry name" value="Glyco_trans_2-like"/>
</dbReference>
<dbReference type="PANTHER" id="PTHR43685">
    <property type="entry name" value="GLYCOSYLTRANSFERASE"/>
    <property type="match status" value="1"/>
</dbReference>
<dbReference type="Gene3D" id="3.90.550.10">
    <property type="entry name" value="Spore Coat Polysaccharide Biosynthesis Protein SpsA, Chain A"/>
    <property type="match status" value="1"/>
</dbReference>
<protein>
    <recommendedName>
        <fullName evidence="4">Glycosyltransferase 2-like domain-containing protein</fullName>
    </recommendedName>
</protein>
<evidence type="ECO:0000313" key="5">
    <source>
        <dbReference type="EMBL" id="MBK1645274.1"/>
    </source>
</evidence>
<name>A0A9X1B8U9_9GAMM</name>